<comment type="caution">
    <text evidence="2">The sequence shown here is derived from an EMBL/GenBank/DDBJ whole genome shotgun (WGS) entry which is preliminary data.</text>
</comment>
<name>A0ABN1LCL9_9ALTE</name>
<organism evidence="2 3">
    <name type="scientific">Aliiglaciecola litoralis</name>
    <dbReference type="NCBI Taxonomy" id="582857"/>
    <lineage>
        <taxon>Bacteria</taxon>
        <taxon>Pseudomonadati</taxon>
        <taxon>Pseudomonadota</taxon>
        <taxon>Gammaproteobacteria</taxon>
        <taxon>Alteromonadales</taxon>
        <taxon>Alteromonadaceae</taxon>
        <taxon>Aliiglaciecola</taxon>
    </lineage>
</organism>
<evidence type="ECO:0000313" key="3">
    <source>
        <dbReference type="Proteomes" id="UP001500359"/>
    </source>
</evidence>
<sequence>MILHAVESPAGPAPTTTTSNSIDSRSTGFSPYSDLLIKEINVTTTITDTYHKAIYTFIVYIDGSNFFNPIITTNKLLKIVYKTIL</sequence>
<gene>
    <name evidence="2" type="ORF">GCM10009114_03200</name>
</gene>
<evidence type="ECO:0000256" key="1">
    <source>
        <dbReference type="SAM" id="MobiDB-lite"/>
    </source>
</evidence>
<protein>
    <submittedName>
        <fullName evidence="2">Uncharacterized protein</fullName>
    </submittedName>
</protein>
<dbReference type="EMBL" id="BAAAFD010000001">
    <property type="protein sequence ID" value="GAA0852650.1"/>
    <property type="molecule type" value="Genomic_DNA"/>
</dbReference>
<dbReference type="Proteomes" id="UP001500359">
    <property type="component" value="Unassembled WGS sequence"/>
</dbReference>
<feature type="region of interest" description="Disordered" evidence="1">
    <location>
        <begin position="1"/>
        <end position="27"/>
    </location>
</feature>
<reference evidence="2 3" key="1">
    <citation type="journal article" date="2019" name="Int. J. Syst. Evol. Microbiol.">
        <title>The Global Catalogue of Microorganisms (GCM) 10K type strain sequencing project: providing services to taxonomists for standard genome sequencing and annotation.</title>
        <authorList>
            <consortium name="The Broad Institute Genomics Platform"/>
            <consortium name="The Broad Institute Genome Sequencing Center for Infectious Disease"/>
            <person name="Wu L."/>
            <person name="Ma J."/>
        </authorList>
    </citation>
    <scope>NUCLEOTIDE SEQUENCE [LARGE SCALE GENOMIC DNA]</scope>
    <source>
        <strain evidence="2 3">JCM 15896</strain>
    </source>
</reference>
<accession>A0ABN1LCL9</accession>
<proteinExistence type="predicted"/>
<evidence type="ECO:0000313" key="2">
    <source>
        <dbReference type="EMBL" id="GAA0852650.1"/>
    </source>
</evidence>
<keyword evidence="3" id="KW-1185">Reference proteome</keyword>